<evidence type="ECO:0000313" key="3">
    <source>
        <dbReference type="Proteomes" id="UP000219281"/>
    </source>
</evidence>
<dbReference type="Proteomes" id="UP000219281">
    <property type="component" value="Unassembled WGS sequence"/>
</dbReference>
<dbReference type="Pfam" id="PF18942">
    <property type="entry name" value="DUF5689"/>
    <property type="match status" value="1"/>
</dbReference>
<dbReference type="AlphaFoldDB" id="A0A286ACX4"/>
<name>A0A286ACX4_9SPHI</name>
<dbReference type="EMBL" id="OCMT01000004">
    <property type="protein sequence ID" value="SOD19756.1"/>
    <property type="molecule type" value="Genomic_DNA"/>
</dbReference>
<protein>
    <recommendedName>
        <fullName evidence="1">DUF5689 domain-containing protein</fullName>
    </recommendedName>
</protein>
<organism evidence="2 3">
    <name type="scientific">Pedobacter xixiisoli</name>
    <dbReference type="NCBI Taxonomy" id="1476464"/>
    <lineage>
        <taxon>Bacteria</taxon>
        <taxon>Pseudomonadati</taxon>
        <taxon>Bacteroidota</taxon>
        <taxon>Sphingobacteriia</taxon>
        <taxon>Sphingobacteriales</taxon>
        <taxon>Sphingobacteriaceae</taxon>
        <taxon>Pedobacter</taxon>
    </lineage>
</organism>
<dbReference type="RefSeq" id="WP_138765865.1">
    <property type="nucleotide sequence ID" value="NZ_OCMT01000004.1"/>
</dbReference>
<reference evidence="3" key="1">
    <citation type="submission" date="2017-09" db="EMBL/GenBank/DDBJ databases">
        <authorList>
            <person name="Varghese N."/>
            <person name="Submissions S."/>
        </authorList>
    </citation>
    <scope>NUCLEOTIDE SEQUENCE [LARGE SCALE GENOMIC DNA]</scope>
    <source>
        <strain evidence="3">CGMCC 1.12803</strain>
    </source>
</reference>
<keyword evidence="3" id="KW-1185">Reference proteome</keyword>
<feature type="domain" description="DUF5689" evidence="1">
    <location>
        <begin position="27"/>
        <end position="219"/>
    </location>
</feature>
<sequence>MAFCLLTIISISSCKEEKPTFSAPKQATDIGTLRSLLSLTSTESKVVPDGYTVAGQVISNVSQEDSYTVILQDSVINKSIRIRFDVPHSFKSGDFLNVYLAKQNLQIVDGDYVLRNVPLIFANRISAATLTPRETTIALATTNYADWSSTLVKLKSLKKTATIDDSTFVFKDSLTSNTIQLHVSKRLNYTVPDSALSVTGYLTKFKNNLQIRIRTGSDIVKYAVPTIKTIVEDFEMGGPASYASGDQTFTNLASGSWVFNDASVLGPVEVNDLRNGVGSVRLRGKNTGGGHIYSLFDVKGLKSIKFLFGGTKLGEGDGDGKDYAVEALISKDAGVTWTSLGTKVGLKGSFTEMEYTVNAGPTENVRVKIVNQSFLRSTNNRMRANIDDVVLTY</sequence>
<evidence type="ECO:0000259" key="1">
    <source>
        <dbReference type="Pfam" id="PF18942"/>
    </source>
</evidence>
<evidence type="ECO:0000313" key="2">
    <source>
        <dbReference type="EMBL" id="SOD19756.1"/>
    </source>
</evidence>
<dbReference type="InterPro" id="IPR043744">
    <property type="entry name" value="DUF5689"/>
</dbReference>
<dbReference type="OrthoDB" id="9811262at2"/>
<gene>
    <name evidence="2" type="ORF">SAMN06297358_3461</name>
</gene>
<accession>A0A286ACX4</accession>
<proteinExistence type="predicted"/>